<sequence length="109" mass="12448">MIYLFSFLIYAVVFGAGFYLVRKNPAKVERLVGRICFIGLILQLFVNYLFWGSMANAFNPLTVMISPERSAVNLMFLALISIFCYASLLVILFKANDFYNRPPAKPFLC</sequence>
<organism evidence="2 3">
    <name type="scientific">Moraxella caprae</name>
    <dbReference type="NCBI Taxonomy" id="90240"/>
    <lineage>
        <taxon>Bacteria</taxon>
        <taxon>Pseudomonadati</taxon>
        <taxon>Pseudomonadota</taxon>
        <taxon>Gammaproteobacteria</taxon>
        <taxon>Moraxellales</taxon>
        <taxon>Moraxellaceae</taxon>
        <taxon>Moraxella</taxon>
    </lineage>
</organism>
<gene>
    <name evidence="2" type="ORF">NCTC12877_01887</name>
</gene>
<keyword evidence="1" id="KW-1133">Transmembrane helix</keyword>
<proteinExistence type="predicted"/>
<keyword evidence="1" id="KW-0472">Membrane</keyword>
<protein>
    <submittedName>
        <fullName evidence="2">Uncharacterized protein</fullName>
    </submittedName>
</protein>
<dbReference type="Proteomes" id="UP000254065">
    <property type="component" value="Unassembled WGS sequence"/>
</dbReference>
<name>A0A378R4R5_9GAMM</name>
<reference evidence="2 3" key="1">
    <citation type="submission" date="2018-06" db="EMBL/GenBank/DDBJ databases">
        <authorList>
            <consortium name="Pathogen Informatics"/>
            <person name="Doyle S."/>
        </authorList>
    </citation>
    <scope>NUCLEOTIDE SEQUENCE [LARGE SCALE GENOMIC DNA]</scope>
    <source>
        <strain evidence="2 3">NCTC12877</strain>
    </source>
</reference>
<accession>A0A378R4R5</accession>
<dbReference type="OrthoDB" id="6648362at2"/>
<dbReference type="AlphaFoldDB" id="A0A378R4R5"/>
<feature type="transmembrane region" description="Helical" evidence="1">
    <location>
        <begin position="6"/>
        <end position="22"/>
    </location>
</feature>
<evidence type="ECO:0000313" key="3">
    <source>
        <dbReference type="Proteomes" id="UP000254065"/>
    </source>
</evidence>
<dbReference type="RefSeq" id="WP_029102864.1">
    <property type="nucleotide sequence ID" value="NZ_UGQB01000004.1"/>
</dbReference>
<keyword evidence="1" id="KW-0812">Transmembrane</keyword>
<feature type="transmembrane region" description="Helical" evidence="1">
    <location>
        <begin position="71"/>
        <end position="93"/>
    </location>
</feature>
<keyword evidence="3" id="KW-1185">Reference proteome</keyword>
<feature type="transmembrane region" description="Helical" evidence="1">
    <location>
        <begin position="31"/>
        <end position="51"/>
    </location>
</feature>
<evidence type="ECO:0000313" key="2">
    <source>
        <dbReference type="EMBL" id="STZ08880.1"/>
    </source>
</evidence>
<dbReference type="EMBL" id="UGQB01000004">
    <property type="protein sequence ID" value="STZ08880.1"/>
    <property type="molecule type" value="Genomic_DNA"/>
</dbReference>
<evidence type="ECO:0000256" key="1">
    <source>
        <dbReference type="SAM" id="Phobius"/>
    </source>
</evidence>